<keyword evidence="3" id="KW-1185">Reference proteome</keyword>
<feature type="transmembrane region" description="Helical" evidence="1">
    <location>
        <begin position="14"/>
        <end position="35"/>
    </location>
</feature>
<accession>F7YUI4</accession>
<dbReference type="AlphaFoldDB" id="F7YUI4"/>
<keyword evidence="1" id="KW-0472">Membrane</keyword>
<organism evidence="2 3">
    <name type="scientific">Pseudothermotoga thermarum DSM 5069</name>
    <dbReference type="NCBI Taxonomy" id="688269"/>
    <lineage>
        <taxon>Bacteria</taxon>
        <taxon>Thermotogati</taxon>
        <taxon>Thermotogota</taxon>
        <taxon>Thermotogae</taxon>
        <taxon>Thermotogales</taxon>
        <taxon>Thermotogaceae</taxon>
        <taxon>Pseudothermotoga</taxon>
    </lineage>
</organism>
<protein>
    <submittedName>
        <fullName evidence="2">Uncharacterized protein</fullName>
    </submittedName>
</protein>
<evidence type="ECO:0000313" key="3">
    <source>
        <dbReference type="Proteomes" id="UP000006804"/>
    </source>
</evidence>
<keyword evidence="1" id="KW-0812">Transmembrane</keyword>
<sequence length="88" mass="9821" precursor="true">MRISALNDLLSRRLVAAIVIILFLILAICPIRLMAQGEDEGALTIFLKPIERVVVPLGMRLTKYSFLKLLHESSVDSSCEYGTKVNEC</sequence>
<dbReference type="Proteomes" id="UP000006804">
    <property type="component" value="Chromosome"/>
</dbReference>
<evidence type="ECO:0000256" key="1">
    <source>
        <dbReference type="SAM" id="Phobius"/>
    </source>
</evidence>
<reference evidence="2 3" key="1">
    <citation type="submission" date="2010-11" db="EMBL/GenBank/DDBJ databases">
        <title>The complete genome of Thermotoga thermarum DSM 5069.</title>
        <authorList>
            <consortium name="US DOE Joint Genome Institute (JGI-PGF)"/>
            <person name="Lucas S."/>
            <person name="Copeland A."/>
            <person name="Lapidus A."/>
            <person name="Bruce D."/>
            <person name="Goodwin L."/>
            <person name="Pitluck S."/>
            <person name="Kyrpides N."/>
            <person name="Mavromatis K."/>
            <person name="Ivanova N."/>
            <person name="Zeytun A."/>
            <person name="Brettin T."/>
            <person name="Detter J.C."/>
            <person name="Tapia R."/>
            <person name="Han C."/>
            <person name="Land M."/>
            <person name="Hauser L."/>
            <person name="Markowitz V."/>
            <person name="Cheng J.-F."/>
            <person name="Hugenholtz P."/>
            <person name="Woyke T."/>
            <person name="Wu D."/>
            <person name="Spring S."/>
            <person name="Schroeder M."/>
            <person name="Brambilla E."/>
            <person name="Klenk H.-P."/>
            <person name="Eisen J.A."/>
        </authorList>
    </citation>
    <scope>NUCLEOTIDE SEQUENCE [LARGE SCALE GENOMIC DNA]</scope>
    <source>
        <strain evidence="2 3">DSM 5069</strain>
    </source>
</reference>
<proteinExistence type="predicted"/>
<gene>
    <name evidence="2" type="ORF">Theth_1393</name>
</gene>
<dbReference type="PATRIC" id="fig|688269.3.peg.1435"/>
<dbReference type="KEGG" id="tta:Theth_1393"/>
<keyword evidence="1" id="KW-1133">Transmembrane helix</keyword>
<dbReference type="EMBL" id="CP002351">
    <property type="protein sequence ID" value="AEH51455.1"/>
    <property type="molecule type" value="Genomic_DNA"/>
</dbReference>
<name>F7YUI4_9THEM</name>
<dbReference type="HOGENOM" id="CLU_2466697_0_0_0"/>
<evidence type="ECO:0000313" key="2">
    <source>
        <dbReference type="EMBL" id="AEH51455.1"/>
    </source>
</evidence>